<dbReference type="InterPro" id="IPR033362">
    <property type="entry name" value="SSNA1_fam"/>
</dbReference>
<accession>A0A9Q1AZN2</accession>
<keyword evidence="1" id="KW-0175">Coiled coil</keyword>
<evidence type="ECO:0000313" key="2">
    <source>
        <dbReference type="EMBL" id="KAJ7322217.1"/>
    </source>
</evidence>
<dbReference type="GO" id="GO:0030424">
    <property type="term" value="C:axon"/>
    <property type="evidence" value="ECO:0007669"/>
    <property type="project" value="TreeGrafter"/>
</dbReference>
<organism evidence="2 3">
    <name type="scientific">Phrynocephalus forsythii</name>
    <dbReference type="NCBI Taxonomy" id="171643"/>
    <lineage>
        <taxon>Eukaryota</taxon>
        <taxon>Metazoa</taxon>
        <taxon>Chordata</taxon>
        <taxon>Craniata</taxon>
        <taxon>Vertebrata</taxon>
        <taxon>Euteleostomi</taxon>
        <taxon>Lepidosauria</taxon>
        <taxon>Squamata</taxon>
        <taxon>Bifurcata</taxon>
        <taxon>Unidentata</taxon>
        <taxon>Episquamata</taxon>
        <taxon>Toxicofera</taxon>
        <taxon>Iguania</taxon>
        <taxon>Acrodonta</taxon>
        <taxon>Agamidae</taxon>
        <taxon>Agaminae</taxon>
        <taxon>Phrynocephalus</taxon>
    </lineage>
</organism>
<dbReference type="GO" id="GO:0036064">
    <property type="term" value="C:ciliary basal body"/>
    <property type="evidence" value="ECO:0007669"/>
    <property type="project" value="TreeGrafter"/>
</dbReference>
<dbReference type="EMBL" id="JAPFRF010000009">
    <property type="protein sequence ID" value="KAJ7322217.1"/>
    <property type="molecule type" value="Genomic_DNA"/>
</dbReference>
<dbReference type="PANTHER" id="PTHR28661:SF1">
    <property type="entry name" value="MICROTUBULE NUCLEATION FACTOR SSNA1"/>
    <property type="match status" value="1"/>
</dbReference>
<comment type="caution">
    <text evidence="2">The sequence shown here is derived from an EMBL/GenBank/DDBJ whole genome shotgun (WGS) entry which is preliminary data.</text>
</comment>
<sequence>MTHQGAVLQSYNNELVKYMEDLCLQREALNKQIGQAEEEKHRVQDELSQLTKELESVCARLEGKMVAQEKLDKILAETELAYEKILDSTRMLLTVLKTEMGDLDETIALKSNKGEHAQIFGLQQTQH</sequence>
<dbReference type="OrthoDB" id="295355at2759"/>
<dbReference type="Proteomes" id="UP001142489">
    <property type="component" value="Unassembled WGS sequence"/>
</dbReference>
<evidence type="ECO:0008006" key="4">
    <source>
        <dbReference type="Google" id="ProtNLM"/>
    </source>
</evidence>
<reference evidence="2" key="1">
    <citation type="journal article" date="2023" name="DNA Res.">
        <title>Chromosome-level genome assembly of Phrynocephalus forsythii using third-generation DNA sequencing and Hi-C analysis.</title>
        <authorList>
            <person name="Qi Y."/>
            <person name="Zhao W."/>
            <person name="Zhao Y."/>
            <person name="Niu C."/>
            <person name="Cao S."/>
            <person name="Zhang Y."/>
        </authorList>
    </citation>
    <scope>NUCLEOTIDE SEQUENCE</scope>
    <source>
        <tissue evidence="2">Muscle</tissue>
    </source>
</reference>
<protein>
    <recommendedName>
        <fullName evidence="4">Sjogren syndrome nuclear autoantigen 1</fullName>
    </recommendedName>
</protein>
<dbReference type="PANTHER" id="PTHR28661">
    <property type="entry name" value="SJOEGREN SYNDROME NUCLEAR AUTOANTIGEN 1"/>
    <property type="match status" value="1"/>
</dbReference>
<keyword evidence="3" id="KW-1185">Reference proteome</keyword>
<name>A0A9Q1AZN2_9SAUR</name>
<feature type="coiled-coil region" evidence="1">
    <location>
        <begin position="19"/>
        <end position="60"/>
    </location>
</feature>
<dbReference type="GO" id="GO:0005813">
    <property type="term" value="C:centrosome"/>
    <property type="evidence" value="ECO:0007669"/>
    <property type="project" value="TreeGrafter"/>
</dbReference>
<dbReference type="AlphaFoldDB" id="A0A9Q1AZN2"/>
<dbReference type="GO" id="GO:0048675">
    <property type="term" value="P:axon extension"/>
    <property type="evidence" value="ECO:0007669"/>
    <property type="project" value="TreeGrafter"/>
</dbReference>
<evidence type="ECO:0000313" key="3">
    <source>
        <dbReference type="Proteomes" id="UP001142489"/>
    </source>
</evidence>
<evidence type="ECO:0000256" key="1">
    <source>
        <dbReference type="SAM" id="Coils"/>
    </source>
</evidence>
<gene>
    <name evidence="2" type="ORF">JRQ81_018504</name>
</gene>
<proteinExistence type="predicted"/>